<name>A0A8X6GA12_TRICU</name>
<evidence type="ECO:0000313" key="4">
    <source>
        <dbReference type="EMBL" id="GFQ97649.1"/>
    </source>
</evidence>
<dbReference type="Proteomes" id="UP000887116">
    <property type="component" value="Unassembled WGS sequence"/>
</dbReference>
<dbReference type="GO" id="GO:0070274">
    <property type="term" value="C:RES complex"/>
    <property type="evidence" value="ECO:0007669"/>
    <property type="project" value="TreeGrafter"/>
</dbReference>
<accession>A0A8X6GA12</accession>
<dbReference type="GO" id="GO:0005684">
    <property type="term" value="C:U2-type spliceosomal complex"/>
    <property type="evidence" value="ECO:0007669"/>
    <property type="project" value="TreeGrafter"/>
</dbReference>
<dbReference type="InterPro" id="IPR018609">
    <property type="entry name" value="Bud13"/>
</dbReference>
<evidence type="ECO:0000256" key="2">
    <source>
        <dbReference type="ARBA" id="ARBA00014454"/>
    </source>
</evidence>
<dbReference type="OrthoDB" id="6022at2759"/>
<dbReference type="PANTHER" id="PTHR31809">
    <property type="entry name" value="BUD13 HOMOLOG"/>
    <property type="match status" value="1"/>
</dbReference>
<dbReference type="PANTHER" id="PTHR31809:SF0">
    <property type="entry name" value="BUD13 HOMOLOG"/>
    <property type="match status" value="1"/>
</dbReference>
<dbReference type="AlphaFoldDB" id="A0A8X6GA12"/>
<keyword evidence="5" id="KW-1185">Reference proteome</keyword>
<gene>
    <name evidence="4" type="ORF">TNCT_253631</name>
</gene>
<sequence>MLSKVTPLKFLNSLPWFFGILIEWNEFKLDAELSGRNAETIVRDRKTGKKRDLEEENQERLEKEKKLFEQQQKYAEWGKGIEQPESKKNKLSETCMKAQNH</sequence>
<evidence type="ECO:0000256" key="3">
    <source>
        <dbReference type="SAM" id="MobiDB-lite"/>
    </source>
</evidence>
<comment type="caution">
    <text evidence="4">The sequence shown here is derived from an EMBL/GenBank/DDBJ whole genome shotgun (WGS) entry which is preliminary data.</text>
</comment>
<protein>
    <recommendedName>
        <fullName evidence="2">BUD13 homolog</fullName>
    </recommendedName>
</protein>
<dbReference type="InterPro" id="IPR051112">
    <property type="entry name" value="CWC26_splicing_factor"/>
</dbReference>
<dbReference type="GO" id="GO:0003723">
    <property type="term" value="F:RNA binding"/>
    <property type="evidence" value="ECO:0007669"/>
    <property type="project" value="TreeGrafter"/>
</dbReference>
<reference evidence="4" key="1">
    <citation type="submission" date="2020-07" db="EMBL/GenBank/DDBJ databases">
        <title>Multicomponent nature underlies the extraordinary mechanical properties of spider dragline silk.</title>
        <authorList>
            <person name="Kono N."/>
            <person name="Nakamura H."/>
            <person name="Mori M."/>
            <person name="Yoshida Y."/>
            <person name="Ohtoshi R."/>
            <person name="Malay A.D."/>
            <person name="Moran D.A.P."/>
            <person name="Tomita M."/>
            <person name="Numata K."/>
            <person name="Arakawa K."/>
        </authorList>
    </citation>
    <scope>NUCLEOTIDE SEQUENCE</scope>
</reference>
<evidence type="ECO:0000313" key="5">
    <source>
        <dbReference type="Proteomes" id="UP000887116"/>
    </source>
</evidence>
<feature type="region of interest" description="Disordered" evidence="3">
    <location>
        <begin position="78"/>
        <end position="101"/>
    </location>
</feature>
<organism evidence="4 5">
    <name type="scientific">Trichonephila clavata</name>
    <name type="common">Joro spider</name>
    <name type="synonym">Nephila clavata</name>
    <dbReference type="NCBI Taxonomy" id="2740835"/>
    <lineage>
        <taxon>Eukaryota</taxon>
        <taxon>Metazoa</taxon>
        <taxon>Ecdysozoa</taxon>
        <taxon>Arthropoda</taxon>
        <taxon>Chelicerata</taxon>
        <taxon>Arachnida</taxon>
        <taxon>Araneae</taxon>
        <taxon>Araneomorphae</taxon>
        <taxon>Entelegynae</taxon>
        <taxon>Araneoidea</taxon>
        <taxon>Nephilidae</taxon>
        <taxon>Trichonephila</taxon>
    </lineage>
</organism>
<feature type="region of interest" description="Disordered" evidence="3">
    <location>
        <begin position="44"/>
        <end position="64"/>
    </location>
</feature>
<proteinExistence type="inferred from homology"/>
<dbReference type="Pfam" id="PF09736">
    <property type="entry name" value="Bud13"/>
    <property type="match status" value="1"/>
</dbReference>
<evidence type="ECO:0000256" key="1">
    <source>
        <dbReference type="ARBA" id="ARBA00011069"/>
    </source>
</evidence>
<feature type="compositionally biased region" description="Basic and acidic residues" evidence="3">
    <location>
        <begin position="82"/>
        <end position="91"/>
    </location>
</feature>
<dbReference type="EMBL" id="BMAO01024773">
    <property type="protein sequence ID" value="GFQ97649.1"/>
    <property type="molecule type" value="Genomic_DNA"/>
</dbReference>
<dbReference type="GO" id="GO:0000398">
    <property type="term" value="P:mRNA splicing, via spliceosome"/>
    <property type="evidence" value="ECO:0007669"/>
    <property type="project" value="TreeGrafter"/>
</dbReference>
<comment type="similarity">
    <text evidence="1">Belongs to the CWC26 family.</text>
</comment>